<evidence type="ECO:0000313" key="1">
    <source>
        <dbReference type="EMBL" id="VTZ51377.1"/>
    </source>
</evidence>
<dbReference type="Proteomes" id="UP000485880">
    <property type="component" value="Unassembled WGS sequence"/>
</dbReference>
<proteinExistence type="predicted"/>
<protein>
    <submittedName>
        <fullName evidence="1">Uncharacterized protein</fullName>
    </submittedName>
</protein>
<name>A0A8B6M8N3_METTU</name>
<gene>
    <name evidence="1" type="ORF">MPC4_380015</name>
</gene>
<comment type="caution">
    <text evidence="1">The sequence shown here is derived from an EMBL/GenBank/DDBJ whole genome shotgun (WGS) entry which is preliminary data.</text>
</comment>
<evidence type="ECO:0000313" key="2">
    <source>
        <dbReference type="Proteomes" id="UP000485880"/>
    </source>
</evidence>
<sequence length="62" mass="7158">MIVTPDSIENQAIDDLFLYVIVNVTPSQVVSQFESPMDCEYLGEYPRRRAVQGLRDVHLFKN</sequence>
<reference evidence="1 2" key="1">
    <citation type="submission" date="2019-05" db="EMBL/GenBank/DDBJ databases">
        <authorList>
            <person name="Farhan Ul Haque M."/>
        </authorList>
    </citation>
    <scope>NUCLEOTIDE SEQUENCE [LARGE SCALE GENOMIC DNA]</scope>
    <source>
        <strain evidence="1">2</strain>
    </source>
</reference>
<dbReference type="AlphaFoldDB" id="A0A8B6M8N3"/>
<keyword evidence="2" id="KW-1185">Reference proteome</keyword>
<organism evidence="1 2">
    <name type="scientific">Methylocella tundrae</name>
    <dbReference type="NCBI Taxonomy" id="227605"/>
    <lineage>
        <taxon>Bacteria</taxon>
        <taxon>Pseudomonadati</taxon>
        <taxon>Pseudomonadota</taxon>
        <taxon>Alphaproteobacteria</taxon>
        <taxon>Hyphomicrobiales</taxon>
        <taxon>Beijerinckiaceae</taxon>
        <taxon>Methylocella</taxon>
    </lineage>
</organism>
<dbReference type="EMBL" id="CABFMQ020000096">
    <property type="protein sequence ID" value="VTZ51377.1"/>
    <property type="molecule type" value="Genomic_DNA"/>
</dbReference>
<accession>A0A8B6M8N3</accession>